<evidence type="ECO:0000256" key="5">
    <source>
        <dbReference type="ARBA" id="ARBA00047590"/>
    </source>
</evidence>
<feature type="active site" description="Charge relay system" evidence="7">
    <location>
        <position position="222"/>
    </location>
</feature>
<dbReference type="OrthoDB" id="9782200at2"/>
<organism evidence="9 10">
    <name type="scientific">Piscinibacter terrae</name>
    <dbReference type="NCBI Taxonomy" id="2496871"/>
    <lineage>
        <taxon>Bacteria</taxon>
        <taxon>Pseudomonadati</taxon>
        <taxon>Pseudomonadota</taxon>
        <taxon>Betaproteobacteria</taxon>
        <taxon>Burkholderiales</taxon>
        <taxon>Sphaerotilaceae</taxon>
        <taxon>Piscinibacter</taxon>
    </lineage>
</organism>
<evidence type="ECO:0000256" key="6">
    <source>
        <dbReference type="NCBIfam" id="TIGR02821"/>
    </source>
</evidence>
<dbReference type="SUPFAM" id="SSF53474">
    <property type="entry name" value="alpha/beta-Hydrolases"/>
    <property type="match status" value="1"/>
</dbReference>
<dbReference type="EMBL" id="QUSW01000011">
    <property type="protein sequence ID" value="RQP21335.1"/>
    <property type="molecule type" value="Genomic_DNA"/>
</dbReference>
<evidence type="ECO:0000256" key="4">
    <source>
        <dbReference type="ARBA" id="ARBA00022801"/>
    </source>
</evidence>
<dbReference type="Proteomes" id="UP000267464">
    <property type="component" value="Unassembled WGS sequence"/>
</dbReference>
<evidence type="ECO:0000256" key="1">
    <source>
        <dbReference type="ARBA" id="ARBA00005622"/>
    </source>
</evidence>
<keyword evidence="3 8" id="KW-0719">Serine esterase</keyword>
<dbReference type="FunFam" id="3.40.50.1820:FF:000002">
    <property type="entry name" value="S-formylglutathione hydrolase"/>
    <property type="match status" value="1"/>
</dbReference>
<evidence type="ECO:0000256" key="2">
    <source>
        <dbReference type="ARBA" id="ARBA00012479"/>
    </source>
</evidence>
<evidence type="ECO:0000313" key="9">
    <source>
        <dbReference type="EMBL" id="RQP21335.1"/>
    </source>
</evidence>
<proteinExistence type="inferred from homology"/>
<dbReference type="NCBIfam" id="TIGR02821">
    <property type="entry name" value="fghA_ester_D"/>
    <property type="match status" value="1"/>
</dbReference>
<comment type="similarity">
    <text evidence="1 8">Belongs to the esterase D family.</text>
</comment>
<comment type="catalytic activity">
    <reaction evidence="5 8">
        <text>S-formylglutathione + H2O = formate + glutathione + H(+)</text>
        <dbReference type="Rhea" id="RHEA:14961"/>
        <dbReference type="ChEBI" id="CHEBI:15377"/>
        <dbReference type="ChEBI" id="CHEBI:15378"/>
        <dbReference type="ChEBI" id="CHEBI:15740"/>
        <dbReference type="ChEBI" id="CHEBI:57688"/>
        <dbReference type="ChEBI" id="CHEBI:57925"/>
        <dbReference type="EC" id="3.1.2.12"/>
    </reaction>
</comment>
<dbReference type="PANTHER" id="PTHR10061">
    <property type="entry name" value="S-FORMYLGLUTATHIONE HYDROLASE"/>
    <property type="match status" value="1"/>
</dbReference>
<feature type="active site" description="Charge relay system" evidence="7">
    <location>
        <position position="255"/>
    </location>
</feature>
<dbReference type="RefSeq" id="WP_124543703.1">
    <property type="nucleotide sequence ID" value="NZ_QUSW01000011.1"/>
</dbReference>
<comment type="function">
    <text evidence="8">Serine hydrolase involved in the detoxification of formaldehyde.</text>
</comment>
<accession>A0A3N7JQK4</accession>
<dbReference type="AlphaFoldDB" id="A0A3N7JQK4"/>
<name>A0A3N7JQK4_9BURK</name>
<dbReference type="Pfam" id="PF00756">
    <property type="entry name" value="Esterase"/>
    <property type="match status" value="1"/>
</dbReference>
<dbReference type="GO" id="GO:0046294">
    <property type="term" value="P:formaldehyde catabolic process"/>
    <property type="evidence" value="ECO:0007669"/>
    <property type="project" value="InterPro"/>
</dbReference>
<keyword evidence="10" id="KW-1185">Reference proteome</keyword>
<dbReference type="InterPro" id="IPR029058">
    <property type="entry name" value="AB_hydrolase_fold"/>
</dbReference>
<evidence type="ECO:0000313" key="10">
    <source>
        <dbReference type="Proteomes" id="UP000267464"/>
    </source>
</evidence>
<dbReference type="EC" id="3.1.2.12" evidence="2 6"/>
<reference evidence="9 10" key="1">
    <citation type="submission" date="2018-08" db="EMBL/GenBank/DDBJ databases">
        <authorList>
            <person name="Khan S.A."/>
            <person name="Jeon C.O."/>
            <person name="Chun B.H."/>
            <person name="Jeong S.E."/>
        </authorList>
    </citation>
    <scope>NUCLEOTIDE SEQUENCE [LARGE SCALE GENOMIC DNA]</scope>
    <source>
        <strain evidence="9 10">S-16</strain>
    </source>
</reference>
<evidence type="ECO:0000256" key="8">
    <source>
        <dbReference type="RuleBase" id="RU363068"/>
    </source>
</evidence>
<dbReference type="GO" id="GO:0005829">
    <property type="term" value="C:cytosol"/>
    <property type="evidence" value="ECO:0007669"/>
    <property type="project" value="TreeGrafter"/>
</dbReference>
<dbReference type="InterPro" id="IPR000801">
    <property type="entry name" value="Esterase-like"/>
</dbReference>
<dbReference type="PANTHER" id="PTHR10061:SF0">
    <property type="entry name" value="S-FORMYLGLUTATHIONE HYDROLASE"/>
    <property type="match status" value="1"/>
</dbReference>
<dbReference type="Gene3D" id="3.40.50.1820">
    <property type="entry name" value="alpha/beta hydrolase"/>
    <property type="match status" value="1"/>
</dbReference>
<keyword evidence="4 8" id="KW-0378">Hydrolase</keyword>
<dbReference type="GO" id="GO:0052689">
    <property type="term" value="F:carboxylic ester hydrolase activity"/>
    <property type="evidence" value="ECO:0007669"/>
    <property type="project" value="UniProtKB-KW"/>
</dbReference>
<protein>
    <recommendedName>
        <fullName evidence="2 6">S-formylglutathione hydrolase</fullName>
        <ecNumber evidence="2 6">3.1.2.12</ecNumber>
    </recommendedName>
</protein>
<evidence type="ECO:0000256" key="3">
    <source>
        <dbReference type="ARBA" id="ARBA00022487"/>
    </source>
</evidence>
<sequence>MERVEQHASFGGRQEVWRHESRTLGCTMKVGIYLPPAALRGERCPVVYWLSGLTCTEQNFITKAGAQQHAAQHGLIVVVPDTSPRGDGVADDPSYDLGQGAGFYLNATQAPWAAHFRMEDYVVHELSAWVEQHFPTNARRSIFGHSMGGHGALTLALRHPGRYASVSAFSPIVAPSQVPWGRKAFAAYLGEDQGAWAAHDAVSLIATASERLPLLVDQGEADEFLATQLKPELLQAACDAVGHPLTLRMHPGHDHSYYFIASFIGEHLAFHADALKARA</sequence>
<dbReference type="InterPro" id="IPR014186">
    <property type="entry name" value="S-formylglutathione_hydrol"/>
</dbReference>
<feature type="active site" description="Charge relay system" evidence="7">
    <location>
        <position position="146"/>
    </location>
</feature>
<evidence type="ECO:0000256" key="7">
    <source>
        <dbReference type="PIRSR" id="PIRSR614186-1"/>
    </source>
</evidence>
<reference evidence="9 10" key="2">
    <citation type="submission" date="2018-12" db="EMBL/GenBank/DDBJ databases">
        <title>Rhizobacter gummiphilus sp. nov., a rubber-degrading bacterium isolated from the soil of a botanical garden in Japan.</title>
        <authorList>
            <person name="Shunsuke S.S."/>
        </authorList>
    </citation>
    <scope>NUCLEOTIDE SEQUENCE [LARGE SCALE GENOMIC DNA]</scope>
    <source>
        <strain evidence="9 10">S-16</strain>
    </source>
</reference>
<comment type="caution">
    <text evidence="9">The sequence shown here is derived from an EMBL/GenBank/DDBJ whole genome shotgun (WGS) entry which is preliminary data.</text>
</comment>
<gene>
    <name evidence="9" type="primary">fghA</name>
    <name evidence="9" type="ORF">DZC73_27960</name>
</gene>
<dbReference type="GO" id="GO:0018738">
    <property type="term" value="F:S-formylglutathione hydrolase activity"/>
    <property type="evidence" value="ECO:0007669"/>
    <property type="project" value="UniProtKB-UniRule"/>
</dbReference>